<keyword evidence="3" id="KW-1185">Reference proteome</keyword>
<dbReference type="EMBL" id="AGNL01036708">
    <property type="protein sequence ID" value="EJK53934.1"/>
    <property type="molecule type" value="Genomic_DNA"/>
</dbReference>
<dbReference type="Proteomes" id="UP000266841">
    <property type="component" value="Unassembled WGS sequence"/>
</dbReference>
<dbReference type="InterPro" id="IPR011990">
    <property type="entry name" value="TPR-like_helical_dom_sf"/>
</dbReference>
<dbReference type="PANTHER" id="PTHR11246:SF1">
    <property type="entry name" value="PRE-MRNA-PROCESSING FACTOR 6"/>
    <property type="match status" value="1"/>
</dbReference>
<dbReference type="Gene3D" id="1.25.40.10">
    <property type="entry name" value="Tetratricopeptide repeat domain"/>
    <property type="match status" value="1"/>
</dbReference>
<dbReference type="GO" id="GO:0046540">
    <property type="term" value="C:U4/U6 x U5 tri-snRNP complex"/>
    <property type="evidence" value="ECO:0007669"/>
    <property type="project" value="TreeGrafter"/>
</dbReference>
<sequence>MHKKLSGTARTDRLAHSRRHWESFTPTGNALPVAVGAFSEVNEDASKLITRLARLTAKTDFGKPPRPPFAYPIVLGRPYGPSYLQIGSLGQCLSIGCAAGAQNVEHPRGDHGAAGNCHACPEGGSMKLQAPARLHPIDQAKTILAAAARRMPTCVKVYLRAADLENHDFAKKAVLRKALEANPNSVTLWKAAIDLEDADDARVLLSVAVEKVPHSIEIWLALARLESYENARKVLNQARKHLPTERSIWIAAAKLEEEDSRG</sequence>
<reference evidence="2 3" key="1">
    <citation type="journal article" date="2012" name="Genome Biol.">
        <title>Genome and low-iron response of an oceanic diatom adapted to chronic iron limitation.</title>
        <authorList>
            <person name="Lommer M."/>
            <person name="Specht M."/>
            <person name="Roy A.S."/>
            <person name="Kraemer L."/>
            <person name="Andreson R."/>
            <person name="Gutowska M.A."/>
            <person name="Wolf J."/>
            <person name="Bergner S.V."/>
            <person name="Schilhabel M.B."/>
            <person name="Klostermeier U.C."/>
            <person name="Beiko R.G."/>
            <person name="Rosenstiel P."/>
            <person name="Hippler M."/>
            <person name="Laroche J."/>
        </authorList>
    </citation>
    <scope>NUCLEOTIDE SEQUENCE [LARGE SCALE GENOMIC DNA]</scope>
    <source>
        <strain evidence="2 3">CCMP1005</strain>
    </source>
</reference>
<protein>
    <recommendedName>
        <fullName evidence="4">PRP1 splicing factor N-terminal domain-containing protein</fullName>
    </recommendedName>
</protein>
<comment type="caution">
    <text evidence="2">The sequence shown here is derived from an EMBL/GenBank/DDBJ whole genome shotgun (WGS) entry which is preliminary data.</text>
</comment>
<name>K0RNS8_THAOC</name>
<dbReference type="PANTHER" id="PTHR11246">
    <property type="entry name" value="PRE-MRNA SPLICING FACTOR"/>
    <property type="match status" value="1"/>
</dbReference>
<dbReference type="eggNOG" id="KOG0495">
    <property type="taxonomic scope" value="Eukaryota"/>
</dbReference>
<evidence type="ECO:0000256" key="1">
    <source>
        <dbReference type="ARBA" id="ARBA00022737"/>
    </source>
</evidence>
<dbReference type="SUPFAM" id="SSF48452">
    <property type="entry name" value="TPR-like"/>
    <property type="match status" value="1"/>
</dbReference>
<dbReference type="SMART" id="SM00386">
    <property type="entry name" value="HAT"/>
    <property type="match status" value="3"/>
</dbReference>
<evidence type="ECO:0008006" key="4">
    <source>
        <dbReference type="Google" id="ProtNLM"/>
    </source>
</evidence>
<dbReference type="GO" id="GO:0071013">
    <property type="term" value="C:catalytic step 2 spliceosome"/>
    <property type="evidence" value="ECO:0007669"/>
    <property type="project" value="TreeGrafter"/>
</dbReference>
<dbReference type="OrthoDB" id="55737at2759"/>
<dbReference type="GO" id="GO:0000244">
    <property type="term" value="P:spliceosomal tri-snRNP complex assembly"/>
    <property type="evidence" value="ECO:0007669"/>
    <property type="project" value="TreeGrafter"/>
</dbReference>
<dbReference type="InterPro" id="IPR003107">
    <property type="entry name" value="HAT"/>
</dbReference>
<evidence type="ECO:0000313" key="2">
    <source>
        <dbReference type="EMBL" id="EJK53934.1"/>
    </source>
</evidence>
<keyword evidence="1" id="KW-0677">Repeat</keyword>
<dbReference type="AlphaFoldDB" id="K0RNS8"/>
<gene>
    <name evidence="2" type="ORF">THAOC_26535</name>
</gene>
<accession>K0RNS8</accession>
<dbReference type="InterPro" id="IPR045075">
    <property type="entry name" value="Syf1-like"/>
</dbReference>
<proteinExistence type="predicted"/>
<evidence type="ECO:0000313" key="3">
    <source>
        <dbReference type="Proteomes" id="UP000266841"/>
    </source>
</evidence>
<organism evidence="2 3">
    <name type="scientific">Thalassiosira oceanica</name>
    <name type="common">Marine diatom</name>
    <dbReference type="NCBI Taxonomy" id="159749"/>
    <lineage>
        <taxon>Eukaryota</taxon>
        <taxon>Sar</taxon>
        <taxon>Stramenopiles</taxon>
        <taxon>Ochrophyta</taxon>
        <taxon>Bacillariophyta</taxon>
        <taxon>Coscinodiscophyceae</taxon>
        <taxon>Thalassiosirophycidae</taxon>
        <taxon>Thalassiosirales</taxon>
        <taxon>Thalassiosiraceae</taxon>
        <taxon>Thalassiosira</taxon>
    </lineage>
</organism>